<evidence type="ECO:0000256" key="1">
    <source>
        <dbReference type="ARBA" id="ARBA00004370"/>
    </source>
</evidence>
<sequence length="233" mass="23619">MKVGVKLLVASAALVAGGVVAYRALDDGLVYYRTPQELAASSQALPGRLRVGGLVVEGSVLAVPGGVAFTLTDGVSDLRVVHTGAVSPVFAAGQGAIVEGRLDGRVFRSDRLMVKHSNEYRPPPAAATIAPAAAPIAPAAVSRTRVGLTEWAISARDPLLRPGPVSLEVTNAGATAHDLIVTGGGVSAHTPVLAPGQSATLRLRAPRGALLTLVCGLGGHEPLGMRGTLRVAT</sequence>
<keyword evidence="9" id="KW-0472">Membrane</keyword>
<keyword evidence="12" id="KW-1185">Reference proteome</keyword>
<keyword evidence="8 10" id="KW-0408">Iron</keyword>
<feature type="binding site" description="covalent" evidence="10">
    <location>
        <position position="116"/>
    </location>
    <ligand>
        <name>heme</name>
        <dbReference type="ChEBI" id="CHEBI:30413"/>
    </ligand>
</feature>
<protein>
    <recommendedName>
        <fullName evidence="13">Cytochrome c maturation protein CcmE</fullName>
    </recommendedName>
</protein>
<dbReference type="Gene3D" id="2.40.50.140">
    <property type="entry name" value="Nucleic acid-binding proteins"/>
    <property type="match status" value="1"/>
</dbReference>
<keyword evidence="6" id="KW-0735">Signal-anchor</keyword>
<dbReference type="Gene3D" id="2.60.40.420">
    <property type="entry name" value="Cupredoxins - blue copper proteins"/>
    <property type="match status" value="1"/>
</dbReference>
<dbReference type="InterPro" id="IPR004329">
    <property type="entry name" value="CcmE"/>
</dbReference>
<dbReference type="SUPFAM" id="SSF49503">
    <property type="entry name" value="Cupredoxins"/>
    <property type="match status" value="1"/>
</dbReference>
<reference evidence="11 12" key="1">
    <citation type="submission" date="2019-10" db="EMBL/GenBank/DDBJ databases">
        <title>Nonomuraea sp. nov., isolated from Phyllanthus amarus.</title>
        <authorList>
            <person name="Klykleung N."/>
            <person name="Tanasupawat S."/>
        </authorList>
    </citation>
    <scope>NUCLEOTIDE SEQUENCE [LARGE SCALE GENOMIC DNA]</scope>
    <source>
        <strain evidence="11 12">PA1-10</strain>
    </source>
</reference>
<dbReference type="EMBL" id="VDLX02000001">
    <property type="protein sequence ID" value="KAB8197422.1"/>
    <property type="molecule type" value="Genomic_DNA"/>
</dbReference>
<dbReference type="RefSeq" id="WP_139628106.1">
    <property type="nucleotide sequence ID" value="NZ_VDLX02000001.1"/>
</dbReference>
<dbReference type="OrthoDB" id="9793584at2"/>
<evidence type="ECO:0008006" key="13">
    <source>
        <dbReference type="Google" id="ProtNLM"/>
    </source>
</evidence>
<evidence type="ECO:0000256" key="9">
    <source>
        <dbReference type="ARBA" id="ARBA00023136"/>
    </source>
</evidence>
<dbReference type="SUPFAM" id="SSF82093">
    <property type="entry name" value="Heme chaperone CcmE"/>
    <property type="match status" value="1"/>
</dbReference>
<accession>A0A5C4WW62</accession>
<keyword evidence="7" id="KW-1133">Transmembrane helix</keyword>
<dbReference type="GO" id="GO:0046872">
    <property type="term" value="F:metal ion binding"/>
    <property type="evidence" value="ECO:0007669"/>
    <property type="project" value="UniProtKB-KW"/>
</dbReference>
<dbReference type="GO" id="GO:0020037">
    <property type="term" value="F:heme binding"/>
    <property type="evidence" value="ECO:0007669"/>
    <property type="project" value="InterPro"/>
</dbReference>
<dbReference type="AlphaFoldDB" id="A0A5C4WW62"/>
<name>A0A5C4WW62_9ACTN</name>
<organism evidence="11 12">
    <name type="scientific">Nonomuraea phyllanthi</name>
    <dbReference type="NCBI Taxonomy" id="2219224"/>
    <lineage>
        <taxon>Bacteria</taxon>
        <taxon>Bacillati</taxon>
        <taxon>Actinomycetota</taxon>
        <taxon>Actinomycetes</taxon>
        <taxon>Streptosporangiales</taxon>
        <taxon>Streptosporangiaceae</taxon>
        <taxon>Nonomuraea</taxon>
    </lineage>
</organism>
<dbReference type="PANTHER" id="PTHR34128:SF2">
    <property type="entry name" value="CYTOCHROME C-TYPE BIOGENESIS PROTEIN CCME HOMOLOG, MITOCHONDRIAL"/>
    <property type="match status" value="1"/>
</dbReference>
<evidence type="ECO:0000256" key="5">
    <source>
        <dbReference type="ARBA" id="ARBA00022748"/>
    </source>
</evidence>
<dbReference type="InterPro" id="IPR008972">
    <property type="entry name" value="Cupredoxin"/>
</dbReference>
<keyword evidence="5" id="KW-0201">Cytochrome c-type biogenesis</keyword>
<dbReference type="GO" id="GO:0005886">
    <property type="term" value="C:plasma membrane"/>
    <property type="evidence" value="ECO:0007669"/>
    <property type="project" value="InterPro"/>
</dbReference>
<comment type="subcellular location">
    <subcellularLocation>
        <location evidence="1">Membrane</location>
    </subcellularLocation>
</comment>
<gene>
    <name evidence="11" type="ORF">FH608_002360</name>
</gene>
<evidence type="ECO:0000256" key="6">
    <source>
        <dbReference type="ARBA" id="ARBA00022968"/>
    </source>
</evidence>
<dbReference type="CDD" id="cd00920">
    <property type="entry name" value="Cupredoxin"/>
    <property type="match status" value="1"/>
</dbReference>
<dbReference type="Proteomes" id="UP000312512">
    <property type="component" value="Unassembled WGS sequence"/>
</dbReference>
<evidence type="ECO:0000256" key="2">
    <source>
        <dbReference type="ARBA" id="ARBA00022617"/>
    </source>
</evidence>
<evidence type="ECO:0000256" key="8">
    <source>
        <dbReference type="ARBA" id="ARBA00023004"/>
    </source>
</evidence>
<dbReference type="GO" id="GO:0017003">
    <property type="term" value="P:protein-heme linkage"/>
    <property type="evidence" value="ECO:0007669"/>
    <property type="project" value="InterPro"/>
</dbReference>
<evidence type="ECO:0000313" key="12">
    <source>
        <dbReference type="Proteomes" id="UP000312512"/>
    </source>
</evidence>
<keyword evidence="3" id="KW-0812">Transmembrane</keyword>
<dbReference type="Pfam" id="PF03100">
    <property type="entry name" value="CcmE"/>
    <property type="match status" value="1"/>
</dbReference>
<dbReference type="InterPro" id="IPR012340">
    <property type="entry name" value="NA-bd_OB-fold"/>
</dbReference>
<dbReference type="PANTHER" id="PTHR34128">
    <property type="entry name" value="CYTOCHROME C-TYPE BIOGENESIS PROTEIN CCME HOMOLOG, MITOCHONDRIAL"/>
    <property type="match status" value="1"/>
</dbReference>
<evidence type="ECO:0000256" key="10">
    <source>
        <dbReference type="PIRSR" id="PIRSR604329-50"/>
    </source>
</evidence>
<keyword evidence="2 10" id="KW-0349">Heme</keyword>
<proteinExistence type="predicted"/>
<dbReference type="GO" id="GO:0017004">
    <property type="term" value="P:cytochrome complex assembly"/>
    <property type="evidence" value="ECO:0007669"/>
    <property type="project" value="UniProtKB-KW"/>
</dbReference>
<evidence type="ECO:0000256" key="3">
    <source>
        <dbReference type="ARBA" id="ARBA00022692"/>
    </source>
</evidence>
<evidence type="ECO:0000256" key="7">
    <source>
        <dbReference type="ARBA" id="ARBA00022989"/>
    </source>
</evidence>
<evidence type="ECO:0000313" key="11">
    <source>
        <dbReference type="EMBL" id="KAB8197422.1"/>
    </source>
</evidence>
<dbReference type="InterPro" id="IPR036127">
    <property type="entry name" value="CcmE-like_sf"/>
</dbReference>
<keyword evidence="4 10" id="KW-0479">Metal-binding</keyword>
<comment type="caution">
    <text evidence="11">The sequence shown here is derived from an EMBL/GenBank/DDBJ whole genome shotgun (WGS) entry which is preliminary data.</text>
</comment>
<feature type="binding site" description="axial binding residue" evidence="10">
    <location>
        <position position="120"/>
    </location>
    <ligand>
        <name>heme</name>
        <dbReference type="ChEBI" id="CHEBI:30413"/>
    </ligand>
    <ligandPart>
        <name>Fe</name>
        <dbReference type="ChEBI" id="CHEBI:18248"/>
    </ligandPart>
</feature>
<evidence type="ECO:0000256" key="4">
    <source>
        <dbReference type="ARBA" id="ARBA00022723"/>
    </source>
</evidence>